<accession>A0A6C0PAJ4</accession>
<reference evidence="1 2" key="1">
    <citation type="submission" date="2020-02" db="EMBL/GenBank/DDBJ databases">
        <title>Paenibacillus sp. nov., isolated from rhizosphere soil of tomato.</title>
        <authorList>
            <person name="Weon H.-Y."/>
            <person name="Lee S.A."/>
        </authorList>
    </citation>
    <scope>NUCLEOTIDE SEQUENCE [LARGE SCALE GENOMIC DNA]</scope>
    <source>
        <strain evidence="1 2">14171R-81</strain>
        <plasmid evidence="1 2">unnamed1</plasmid>
    </source>
</reference>
<evidence type="ECO:0000313" key="1">
    <source>
        <dbReference type="EMBL" id="QHW35548.1"/>
    </source>
</evidence>
<dbReference type="EMBL" id="CP048287">
    <property type="protein sequence ID" value="QHW35548.1"/>
    <property type="molecule type" value="Genomic_DNA"/>
</dbReference>
<keyword evidence="1" id="KW-0614">Plasmid</keyword>
<dbReference type="Proteomes" id="UP000479114">
    <property type="component" value="Plasmid unnamed1"/>
</dbReference>
<protein>
    <submittedName>
        <fullName evidence="1">Uncharacterized protein</fullName>
    </submittedName>
</protein>
<sequence length="212" mass="24623">MKHMSFQHKDIIVRVHTPLVVTRFVEKGQTHELVYANFIDIDSRVQAVFAQFHHSRKASDVSFSISHAPRIGETGYDKSYWSIKPNGKYKHQSQRENETFVTGLVASECVLERQKDSFAIFAWDGNIQQKLFWAIEAYYETPLLEEWTSYLFNQLVRDKWLVPLVVHDFTGEYRDLVAYELLVGEDVLDGYISSGIRSGRILLTEDDEKEAI</sequence>
<gene>
    <name evidence="1" type="ORF">GZH47_32190</name>
</gene>
<dbReference type="RefSeq" id="WP_162645694.1">
    <property type="nucleotide sequence ID" value="NZ_CP048287.1"/>
</dbReference>
<proteinExistence type="predicted"/>
<geneLocation type="plasmid" evidence="1 2">
    <name>unnamed1</name>
</geneLocation>
<name>A0A6C0PAJ4_9BACL</name>
<dbReference type="AlphaFoldDB" id="A0A6C0PAJ4"/>
<keyword evidence="2" id="KW-1185">Reference proteome</keyword>
<dbReference type="KEGG" id="prz:GZH47_32190"/>
<evidence type="ECO:0000313" key="2">
    <source>
        <dbReference type="Proteomes" id="UP000479114"/>
    </source>
</evidence>
<organism evidence="1 2">
    <name type="scientific">Paenibacillus rhizovicinus</name>
    <dbReference type="NCBI Taxonomy" id="2704463"/>
    <lineage>
        <taxon>Bacteria</taxon>
        <taxon>Bacillati</taxon>
        <taxon>Bacillota</taxon>
        <taxon>Bacilli</taxon>
        <taxon>Bacillales</taxon>
        <taxon>Paenibacillaceae</taxon>
        <taxon>Paenibacillus</taxon>
    </lineage>
</organism>